<feature type="compositionally biased region" description="Basic and acidic residues" evidence="1">
    <location>
        <begin position="9"/>
        <end position="28"/>
    </location>
</feature>
<keyword evidence="2" id="KW-1133">Transmembrane helix</keyword>
<feature type="compositionally biased region" description="Low complexity" evidence="1">
    <location>
        <begin position="195"/>
        <end position="209"/>
    </location>
</feature>
<gene>
    <name evidence="3" type="ORF">Q6348_02495</name>
</gene>
<keyword evidence="4" id="KW-1185">Reference proteome</keyword>
<reference evidence="3 4" key="1">
    <citation type="submission" date="2023-07" db="EMBL/GenBank/DDBJ databases">
        <title>Description of novel actinomycetes strains, isolated from tidal flat sediment.</title>
        <authorList>
            <person name="Lu C."/>
        </authorList>
    </citation>
    <scope>NUCLEOTIDE SEQUENCE [LARGE SCALE GENOMIC DNA]</scope>
    <source>
        <strain evidence="3 4">SYSU T00b441</strain>
    </source>
</reference>
<feature type="transmembrane region" description="Helical" evidence="2">
    <location>
        <begin position="228"/>
        <end position="255"/>
    </location>
</feature>
<sequence length="289" mass="29391">MTETAARSPADRPLTRRELRELERRRAATDASPGSGDPGPASTAPAADSAGPQPPTAAAPSRRQLRQHDVHVETAAPSDVRVVEPAAVTDGFGMPGTLMDAPVLPALRPIEEIEAELTQPARPDHAAVPGPRAVVPGPRAAVPGAVAPGSHAALPDPRAVVPGPRAATVASAVVVPAVGWQPAASAPLPTPPATARPATRPAPEGARTAPPHPVDVLSRPPGRWQAAYGAWIGIAAVLVWVLGPVALFLGGWSYLQARREGFGLGRPLTALVGGVLGTALGVIFLLVSG</sequence>
<comment type="caution">
    <text evidence="3">The sequence shown here is derived from an EMBL/GenBank/DDBJ whole genome shotgun (WGS) entry which is preliminary data.</text>
</comment>
<name>A0ABT9DAU4_9CELL</name>
<feature type="region of interest" description="Disordered" evidence="1">
    <location>
        <begin position="1"/>
        <end position="78"/>
    </location>
</feature>
<feature type="region of interest" description="Disordered" evidence="1">
    <location>
        <begin position="185"/>
        <end position="217"/>
    </location>
</feature>
<evidence type="ECO:0000313" key="4">
    <source>
        <dbReference type="Proteomes" id="UP001232536"/>
    </source>
</evidence>
<proteinExistence type="predicted"/>
<organism evidence="3 4">
    <name type="scientific">Actinotalea lenta</name>
    <dbReference type="NCBI Taxonomy" id="3064654"/>
    <lineage>
        <taxon>Bacteria</taxon>
        <taxon>Bacillati</taxon>
        <taxon>Actinomycetota</taxon>
        <taxon>Actinomycetes</taxon>
        <taxon>Micrococcales</taxon>
        <taxon>Cellulomonadaceae</taxon>
        <taxon>Actinotalea</taxon>
    </lineage>
</organism>
<evidence type="ECO:0000256" key="2">
    <source>
        <dbReference type="SAM" id="Phobius"/>
    </source>
</evidence>
<evidence type="ECO:0008006" key="5">
    <source>
        <dbReference type="Google" id="ProtNLM"/>
    </source>
</evidence>
<evidence type="ECO:0000256" key="1">
    <source>
        <dbReference type="SAM" id="MobiDB-lite"/>
    </source>
</evidence>
<dbReference type="EMBL" id="JAUQYP010000001">
    <property type="protein sequence ID" value="MDO8106062.1"/>
    <property type="molecule type" value="Genomic_DNA"/>
</dbReference>
<accession>A0ABT9DAU4</accession>
<dbReference type="Proteomes" id="UP001232536">
    <property type="component" value="Unassembled WGS sequence"/>
</dbReference>
<feature type="transmembrane region" description="Helical" evidence="2">
    <location>
        <begin position="267"/>
        <end position="287"/>
    </location>
</feature>
<keyword evidence="2" id="KW-0812">Transmembrane</keyword>
<evidence type="ECO:0000313" key="3">
    <source>
        <dbReference type="EMBL" id="MDO8106062.1"/>
    </source>
</evidence>
<protein>
    <recommendedName>
        <fullName evidence="5">DUF4190 domain-containing protein</fullName>
    </recommendedName>
</protein>
<dbReference type="RefSeq" id="WP_304599755.1">
    <property type="nucleotide sequence ID" value="NZ_JAUQYP010000001.1"/>
</dbReference>
<keyword evidence="2" id="KW-0472">Membrane</keyword>